<name>A0A162LHF6_9PROT</name>
<dbReference type="GeneID" id="97242480"/>
<reference evidence="2 3" key="1">
    <citation type="submission" date="2015-12" db="EMBL/GenBank/DDBJ databases">
        <title>Genome sequence of Tistrella mobilis MCCC 1A02139.</title>
        <authorList>
            <person name="Lu L."/>
            <person name="Lai Q."/>
            <person name="Shao Z."/>
            <person name="Qian P."/>
        </authorList>
    </citation>
    <scope>NUCLEOTIDE SEQUENCE [LARGE SCALE GENOMIC DNA]</scope>
    <source>
        <strain evidence="2 3">MCCC 1A02139</strain>
    </source>
</reference>
<evidence type="ECO:0000256" key="1">
    <source>
        <dbReference type="SAM" id="MobiDB-lite"/>
    </source>
</evidence>
<feature type="region of interest" description="Disordered" evidence="1">
    <location>
        <begin position="14"/>
        <end position="34"/>
    </location>
</feature>
<proteinExistence type="predicted"/>
<organism evidence="2 3">
    <name type="scientific">Tistrella mobilis</name>
    <dbReference type="NCBI Taxonomy" id="171437"/>
    <lineage>
        <taxon>Bacteria</taxon>
        <taxon>Pseudomonadati</taxon>
        <taxon>Pseudomonadota</taxon>
        <taxon>Alphaproteobacteria</taxon>
        <taxon>Geminicoccales</taxon>
        <taxon>Geminicoccaceae</taxon>
        <taxon>Tistrella</taxon>
    </lineage>
</organism>
<accession>A0A162LHF6</accession>
<dbReference type="RefSeq" id="WP_062762571.1">
    <property type="nucleotide sequence ID" value="NZ_CP121045.1"/>
</dbReference>
<protein>
    <submittedName>
        <fullName evidence="2">Uncharacterized protein</fullName>
    </submittedName>
</protein>
<dbReference type="Proteomes" id="UP000075787">
    <property type="component" value="Unassembled WGS sequence"/>
</dbReference>
<dbReference type="EMBL" id="LPZR01000074">
    <property type="protein sequence ID" value="KYO54986.1"/>
    <property type="molecule type" value="Genomic_DNA"/>
</dbReference>
<comment type="caution">
    <text evidence="2">The sequence shown here is derived from an EMBL/GenBank/DDBJ whole genome shotgun (WGS) entry which is preliminary data.</text>
</comment>
<gene>
    <name evidence="2" type="ORF">AUP44_24400</name>
</gene>
<dbReference type="OrthoDB" id="7862954at2"/>
<dbReference type="AlphaFoldDB" id="A0A162LHF6"/>
<evidence type="ECO:0000313" key="2">
    <source>
        <dbReference type="EMBL" id="KYO54986.1"/>
    </source>
</evidence>
<sequence length="127" mass="13261">MSISSSGALATPLIPSAFSGTQSRDAEGRVETGRLNQLATSRSIDIDKARDKTEALEGVFLSRLMSTMLEGIDLMPGMGDGAGARAAEDFQKSMLAEKTGQAMAQAGGIGLSAEVLDQLIRIQEAQS</sequence>
<evidence type="ECO:0000313" key="3">
    <source>
        <dbReference type="Proteomes" id="UP000075787"/>
    </source>
</evidence>